<dbReference type="InterPro" id="IPR019775">
    <property type="entry name" value="WD40_repeat_CS"/>
</dbReference>
<evidence type="ECO:0000256" key="2">
    <source>
        <dbReference type="ARBA" id="ARBA00022737"/>
    </source>
</evidence>
<protein>
    <submittedName>
        <fullName evidence="5">Uncharacterized protein</fullName>
    </submittedName>
</protein>
<dbReference type="Gene3D" id="2.130.10.10">
    <property type="entry name" value="YVTN repeat-like/Quinoprotein amine dehydrogenase"/>
    <property type="match status" value="2"/>
</dbReference>
<dbReference type="InterPro" id="IPR015943">
    <property type="entry name" value="WD40/YVTN_repeat-like_dom_sf"/>
</dbReference>
<dbReference type="PROSITE" id="PS00678">
    <property type="entry name" value="WD_REPEATS_1"/>
    <property type="match status" value="1"/>
</dbReference>
<feature type="region of interest" description="Disordered" evidence="4">
    <location>
        <begin position="1299"/>
        <end position="1320"/>
    </location>
</feature>
<feature type="compositionally biased region" description="Polar residues" evidence="4">
    <location>
        <begin position="1431"/>
        <end position="1440"/>
    </location>
</feature>
<feature type="region of interest" description="Disordered" evidence="4">
    <location>
        <begin position="1080"/>
        <end position="1124"/>
    </location>
</feature>
<feature type="region of interest" description="Disordered" evidence="4">
    <location>
        <begin position="1566"/>
        <end position="1593"/>
    </location>
</feature>
<name>A0A0G4GDJ3_VITBC</name>
<evidence type="ECO:0000256" key="4">
    <source>
        <dbReference type="SAM" id="MobiDB-lite"/>
    </source>
</evidence>
<feature type="region of interest" description="Disordered" evidence="4">
    <location>
        <begin position="939"/>
        <end position="1022"/>
    </location>
</feature>
<dbReference type="PANTHER" id="PTHR44324:SF4">
    <property type="entry name" value="WD40 REPEAT DOMAIN 95"/>
    <property type="match status" value="1"/>
</dbReference>
<feature type="compositionally biased region" description="Low complexity" evidence="4">
    <location>
        <begin position="156"/>
        <end position="167"/>
    </location>
</feature>
<dbReference type="Pfam" id="PF00400">
    <property type="entry name" value="WD40"/>
    <property type="match status" value="1"/>
</dbReference>
<evidence type="ECO:0000256" key="3">
    <source>
        <dbReference type="PROSITE-ProRule" id="PRU00221"/>
    </source>
</evidence>
<keyword evidence="6" id="KW-1185">Reference proteome</keyword>
<dbReference type="Proteomes" id="UP000041254">
    <property type="component" value="Unassembled WGS sequence"/>
</dbReference>
<dbReference type="EMBL" id="CDMY01000635">
    <property type="protein sequence ID" value="CEM27478.1"/>
    <property type="molecule type" value="Genomic_DNA"/>
</dbReference>
<sequence>METSPNHLDVELSDVRYTPDKLLLLLDGVVVARLKQRFFNQPDRDADGRRAVRDQVLSRARQKRKRRRDTALKDGKVAALRDDEGLTLMEFLSTLLEELPAPPHEELELCEGLCELFTETDENQDHRLQWQKFTNLLAQSPPKTHGLYHIEERTTPVQPTSAAAPPATDDKGASPPPQRADLLHQPCQRYKWSKCVDSSLHGGEEGGVEKARWLSGVGCIGVCETGLSALKIYSPQLKLVRELKLPGTGWCLGCACSRYTPGSTMADEMPLVGAAAVAPSPPPSIETRSSPTCKPPRGTLVFWDPLATYKVSLAVPCPVVQTDIWWVGLGGGRGRWITAGVDNRLRLWDMNPRFSAAMSQQTGHLALRMGHSDRVTGLVELSNRQQVVTSALDAQVIFWDANSMQISNRWAVLAAMVRLSAAVLRCPTQRQLSPVTKQTSSSSGTSENARQCYQIISPVHAAAYSVADRHIRGIHTLICLSPPPTLTINADGEIAPAVSRDKTVPAAATGEEDDEADDDKSDHEGDVDIHREIFQDNEDETIKLPSGPAQVLTAGRRLGLLSHAIREKSTREIEVDQPLSILINYMTAKLWVLKRKSIAIFSLDDGEEKRQLYPLGDADETGDKELTCCSLDGCWQRFIVGDDRGGISMHFCGSGERIVSLRGHEGCVVAVIFCVKQKLVLSAALDGMVRIFSDKWRDRKVPLEKILPIACGDMSLVLSSSFDVAFAPDDSNELSVWDIAHPYERTSVQAPPLTSYYLEEDPTAEPEEEDDRLEGNVSTACSLEPLDVLATTSHSGQVVLWSLKEAKAPSRLPKLTPVIALQIIDEARAADVFSPTVVKHTIETPPPPGGTQRPRPRSLSPLMEKCEALLPSEWFREDTADTDPPIRQRLEEGKSLTEKTHEQRFQRLKALLDTQLSVSQHEMAMKARATRKAAGLAWSGSASPLSSADGAKAHESAGVRDTHTAQSAQKRPLTTAQSTRFFSEAGESTVPEDSPPASTTSTTTVPLKLPGRASRLSVTGRKSKGRTQSIIVDVAEKVLVIIGDAEGFIRVVNVAQWLQSFGLSPSRRTRPQYPLSFAKTPAEAAGGNNREGHHPPQRPAMKPALTRRQSSGLSGDFGLSGARRRSSRKRTLTFAWDKMTETTATVTALPSHKWHAHTERVSGIEVLMGRKYGGGEGLVTSSLDFHVKIWSISGQLLGTIDTRLSTNPTKWTLNEHLAFRRPAAFRYQANRALQTIYGGPDKWQDRLDGHYRHRITEAERALRERERLEADIKYTFEAPSDQAAQKRKGTPERRIIEWVLPGPSSSPPSPRPSPATESSHVITGDEAPILHKASPQFAHRSSAVLQLDQKLQRVTDTFPQKRRVLMEAGTGPQGLKDMMSLTSSLTGGGGGASPVHTMADVARFATTLKPAVQQQQNLTASLRSAGGVANQRRQSITRGSEGSMFSRASSFVMSQIAQPGLSSLSTRLPSRALQSQQGHTTSMQQIPIQEMRVKPKQQEDQASVAQDSAALGASSSVPALHSEQRRPAWDKRDAIAPWRSVICRKGETRRVMRASVWKQMDEYPIPLTDYDRRPPPSSRRRGRGVGAKAGRLT</sequence>
<dbReference type="PANTHER" id="PTHR44324">
    <property type="entry name" value="WD40 REPEAT DOMAIN 95"/>
    <property type="match status" value="1"/>
</dbReference>
<organism evidence="5 6">
    <name type="scientific">Vitrella brassicaformis (strain CCMP3155)</name>
    <dbReference type="NCBI Taxonomy" id="1169540"/>
    <lineage>
        <taxon>Eukaryota</taxon>
        <taxon>Sar</taxon>
        <taxon>Alveolata</taxon>
        <taxon>Colpodellida</taxon>
        <taxon>Vitrellaceae</taxon>
        <taxon>Vitrella</taxon>
    </lineage>
</organism>
<dbReference type="InterPro" id="IPR036322">
    <property type="entry name" value="WD40_repeat_dom_sf"/>
</dbReference>
<feature type="compositionally biased region" description="Acidic residues" evidence="4">
    <location>
        <begin position="510"/>
        <end position="519"/>
    </location>
</feature>
<feature type="compositionally biased region" description="Polar residues" evidence="4">
    <location>
        <begin position="964"/>
        <end position="981"/>
    </location>
</feature>
<gene>
    <name evidence="5" type="ORF">Vbra_17470</name>
</gene>
<evidence type="ECO:0000313" key="6">
    <source>
        <dbReference type="Proteomes" id="UP000041254"/>
    </source>
</evidence>
<feature type="compositionally biased region" description="Low complexity" evidence="4">
    <location>
        <begin position="1110"/>
        <end position="1121"/>
    </location>
</feature>
<proteinExistence type="predicted"/>
<dbReference type="InterPro" id="IPR001680">
    <property type="entry name" value="WD40_rpt"/>
</dbReference>
<feature type="region of interest" description="Disordered" evidence="4">
    <location>
        <begin position="1492"/>
        <end position="1528"/>
    </location>
</feature>
<reference evidence="5 6" key="1">
    <citation type="submission" date="2014-11" db="EMBL/GenBank/DDBJ databases">
        <authorList>
            <person name="Zhu J."/>
            <person name="Qi W."/>
            <person name="Song R."/>
        </authorList>
    </citation>
    <scope>NUCLEOTIDE SEQUENCE [LARGE SCALE GENOMIC DNA]</scope>
</reference>
<keyword evidence="2" id="KW-0677">Repeat</keyword>
<dbReference type="PROSITE" id="PS50082">
    <property type="entry name" value="WD_REPEATS_2"/>
    <property type="match status" value="1"/>
</dbReference>
<dbReference type="SUPFAM" id="SSF50978">
    <property type="entry name" value="WD40 repeat-like"/>
    <property type="match status" value="1"/>
</dbReference>
<accession>A0A0G4GDJ3</accession>
<feature type="region of interest" description="Disordered" evidence="4">
    <location>
        <begin position="156"/>
        <end position="180"/>
    </location>
</feature>
<feature type="repeat" description="WD" evidence="3">
    <location>
        <begin position="368"/>
        <end position="409"/>
    </location>
</feature>
<feature type="region of interest" description="Disordered" evidence="4">
    <location>
        <begin position="497"/>
        <end position="524"/>
    </location>
</feature>
<dbReference type="InParanoid" id="A0A0G4GDJ3"/>
<keyword evidence="1 3" id="KW-0853">WD repeat</keyword>
<dbReference type="InterPro" id="IPR051242">
    <property type="entry name" value="WD-EF-hand_domain"/>
</dbReference>
<dbReference type="SMART" id="SM00320">
    <property type="entry name" value="WD40"/>
    <property type="match status" value="5"/>
</dbReference>
<feature type="compositionally biased region" description="Pro residues" evidence="4">
    <location>
        <begin position="1304"/>
        <end position="1313"/>
    </location>
</feature>
<feature type="region of interest" description="Disordered" evidence="4">
    <location>
        <begin position="1423"/>
        <end position="1442"/>
    </location>
</feature>
<evidence type="ECO:0000313" key="5">
    <source>
        <dbReference type="EMBL" id="CEM27478.1"/>
    </source>
</evidence>
<dbReference type="VEuPathDB" id="CryptoDB:Vbra_17470"/>
<feature type="compositionally biased region" description="Basic and acidic residues" evidence="4">
    <location>
        <begin position="951"/>
        <end position="963"/>
    </location>
</feature>
<evidence type="ECO:0000256" key="1">
    <source>
        <dbReference type="ARBA" id="ARBA00022574"/>
    </source>
</evidence>